<protein>
    <submittedName>
        <fullName evidence="1">Unplaced genomic scaffold scaffold_16, whole genome shotgun sequence</fullName>
    </submittedName>
</protein>
<organism evidence="1 2">
    <name type="scientific">Hydnomerulius pinastri MD-312</name>
    <dbReference type="NCBI Taxonomy" id="994086"/>
    <lineage>
        <taxon>Eukaryota</taxon>
        <taxon>Fungi</taxon>
        <taxon>Dikarya</taxon>
        <taxon>Basidiomycota</taxon>
        <taxon>Agaricomycotina</taxon>
        <taxon>Agaricomycetes</taxon>
        <taxon>Agaricomycetidae</taxon>
        <taxon>Boletales</taxon>
        <taxon>Boletales incertae sedis</taxon>
        <taxon>Leucogyrophana</taxon>
    </lineage>
</organism>
<evidence type="ECO:0000313" key="1">
    <source>
        <dbReference type="EMBL" id="KIJ63541.1"/>
    </source>
</evidence>
<gene>
    <name evidence="1" type="ORF">HYDPIDRAFT_112982</name>
</gene>
<dbReference type="AlphaFoldDB" id="A0A0C9WE20"/>
<dbReference type="EMBL" id="KN839850">
    <property type="protein sequence ID" value="KIJ63541.1"/>
    <property type="molecule type" value="Genomic_DNA"/>
</dbReference>
<reference evidence="1 2" key="1">
    <citation type="submission" date="2014-04" db="EMBL/GenBank/DDBJ databases">
        <title>Evolutionary Origins and Diversification of the Mycorrhizal Mutualists.</title>
        <authorList>
            <consortium name="DOE Joint Genome Institute"/>
            <consortium name="Mycorrhizal Genomics Consortium"/>
            <person name="Kohler A."/>
            <person name="Kuo A."/>
            <person name="Nagy L.G."/>
            <person name="Floudas D."/>
            <person name="Copeland A."/>
            <person name="Barry K.W."/>
            <person name="Cichocki N."/>
            <person name="Veneault-Fourrey C."/>
            <person name="LaButti K."/>
            <person name="Lindquist E.A."/>
            <person name="Lipzen A."/>
            <person name="Lundell T."/>
            <person name="Morin E."/>
            <person name="Murat C."/>
            <person name="Riley R."/>
            <person name="Ohm R."/>
            <person name="Sun H."/>
            <person name="Tunlid A."/>
            <person name="Henrissat B."/>
            <person name="Grigoriev I.V."/>
            <person name="Hibbett D.S."/>
            <person name="Martin F."/>
        </authorList>
    </citation>
    <scope>NUCLEOTIDE SEQUENCE [LARGE SCALE GENOMIC DNA]</scope>
    <source>
        <strain evidence="1 2">MD-312</strain>
    </source>
</reference>
<dbReference type="Proteomes" id="UP000053820">
    <property type="component" value="Unassembled WGS sequence"/>
</dbReference>
<name>A0A0C9WE20_9AGAM</name>
<dbReference type="HOGENOM" id="CLU_2922886_0_0_1"/>
<sequence>MPPSYISTYRRREALSLSYFGLYFLDPPVSPQLPSGVLPSCPHHPSSVHCIAMLGIPLHAH</sequence>
<accession>A0A0C9WE20</accession>
<evidence type="ECO:0000313" key="2">
    <source>
        <dbReference type="Proteomes" id="UP000053820"/>
    </source>
</evidence>
<keyword evidence="2" id="KW-1185">Reference proteome</keyword>
<proteinExistence type="predicted"/>